<keyword evidence="2" id="KW-1185">Reference proteome</keyword>
<sequence>MSIQRALEWAFGTERAQLEFDEIGETSGGQRLGVDGIWLMMQRGAIGCEIDGGGRSDPAWDAEIIASAVASLPAGHGGRQMAVFVAEHARAGTVPDWMRDARPRIQPCGMRTNRYGERSITEDAQHLGGEGWPIQRRIGRKGRVHEEPVLYCPVVITPTGSQIAAAHRRYLGWYGALLWIRAELDGLGILSGIELTLDMPPLKPWIAR</sequence>
<reference evidence="1 2" key="1">
    <citation type="submission" date="2020-07" db="EMBL/GenBank/DDBJ databases">
        <title>Pseudogemmobacter sp. nov., isolated from poultry manure in Taiwan.</title>
        <authorList>
            <person name="Lin S.-Y."/>
            <person name="Tang Y.-S."/>
            <person name="Young C.-C."/>
        </authorList>
    </citation>
    <scope>NUCLEOTIDE SEQUENCE [LARGE SCALE GENOMIC DNA]</scope>
    <source>
        <strain evidence="1 2">CC-YST710</strain>
    </source>
</reference>
<protein>
    <submittedName>
        <fullName evidence="1">Uncharacterized protein</fullName>
    </submittedName>
</protein>
<gene>
    <name evidence="1" type="ORF">H0485_15975</name>
</gene>
<proteinExistence type="predicted"/>
<accession>A0ABS8CQ33</accession>
<dbReference type="Proteomes" id="UP001198571">
    <property type="component" value="Unassembled WGS sequence"/>
</dbReference>
<dbReference type="EMBL" id="JACDXX010000017">
    <property type="protein sequence ID" value="MCB5411489.1"/>
    <property type="molecule type" value="Genomic_DNA"/>
</dbReference>
<organism evidence="1 2">
    <name type="scientific">Pseudogemmobacter faecipullorum</name>
    <dbReference type="NCBI Taxonomy" id="2755041"/>
    <lineage>
        <taxon>Bacteria</taxon>
        <taxon>Pseudomonadati</taxon>
        <taxon>Pseudomonadota</taxon>
        <taxon>Alphaproteobacteria</taxon>
        <taxon>Rhodobacterales</taxon>
        <taxon>Paracoccaceae</taxon>
        <taxon>Pseudogemmobacter</taxon>
    </lineage>
</organism>
<evidence type="ECO:0000313" key="1">
    <source>
        <dbReference type="EMBL" id="MCB5411489.1"/>
    </source>
</evidence>
<comment type="caution">
    <text evidence="1">The sequence shown here is derived from an EMBL/GenBank/DDBJ whole genome shotgun (WGS) entry which is preliminary data.</text>
</comment>
<name>A0ABS8CQ33_9RHOB</name>
<evidence type="ECO:0000313" key="2">
    <source>
        <dbReference type="Proteomes" id="UP001198571"/>
    </source>
</evidence>